<comment type="caution">
    <text evidence="7">The sequence shown here is derived from an EMBL/GenBank/DDBJ whole genome shotgun (WGS) entry which is preliminary data.</text>
</comment>
<dbReference type="RefSeq" id="WP_379949497.1">
    <property type="nucleotide sequence ID" value="NZ_JBHMAF010000064.1"/>
</dbReference>
<accession>A0ABV5WF12</accession>
<comment type="subcellular location">
    <subcellularLocation>
        <location evidence="1">Cell membrane</location>
        <topology evidence="1">Multi-pass membrane protein</topology>
    </subcellularLocation>
</comment>
<organism evidence="7 8">
    <name type="scientific">Ectobacillus funiculus</name>
    <dbReference type="NCBI Taxonomy" id="137993"/>
    <lineage>
        <taxon>Bacteria</taxon>
        <taxon>Bacillati</taxon>
        <taxon>Bacillota</taxon>
        <taxon>Bacilli</taxon>
        <taxon>Bacillales</taxon>
        <taxon>Bacillaceae</taxon>
        <taxon>Ectobacillus</taxon>
    </lineage>
</organism>
<name>A0ABV5WF12_9BACI</name>
<evidence type="ECO:0000313" key="8">
    <source>
        <dbReference type="Proteomes" id="UP001589609"/>
    </source>
</evidence>
<evidence type="ECO:0000256" key="1">
    <source>
        <dbReference type="ARBA" id="ARBA00004651"/>
    </source>
</evidence>
<feature type="transmembrane region" description="Helical" evidence="6">
    <location>
        <begin position="247"/>
        <end position="269"/>
    </location>
</feature>
<dbReference type="PANTHER" id="PTHR30213:SF0">
    <property type="entry name" value="UPF0761 MEMBRANE PROTEIN YIHY"/>
    <property type="match status" value="1"/>
</dbReference>
<feature type="transmembrane region" description="Helical" evidence="6">
    <location>
        <begin position="36"/>
        <end position="60"/>
    </location>
</feature>
<dbReference type="Pfam" id="PF03631">
    <property type="entry name" value="Virul_fac_BrkB"/>
    <property type="match status" value="1"/>
</dbReference>
<feature type="transmembrane region" description="Helical" evidence="6">
    <location>
        <begin position="178"/>
        <end position="200"/>
    </location>
</feature>
<reference evidence="7 8" key="1">
    <citation type="submission" date="2024-09" db="EMBL/GenBank/DDBJ databases">
        <authorList>
            <person name="Sun Q."/>
            <person name="Mori K."/>
        </authorList>
    </citation>
    <scope>NUCLEOTIDE SEQUENCE [LARGE SCALE GENOMIC DNA]</scope>
    <source>
        <strain evidence="7 8">JCM 11201</strain>
    </source>
</reference>
<dbReference type="NCBIfam" id="TIGR00765">
    <property type="entry name" value="yihY_not_rbn"/>
    <property type="match status" value="1"/>
</dbReference>
<feature type="transmembrane region" description="Helical" evidence="6">
    <location>
        <begin position="136"/>
        <end position="158"/>
    </location>
</feature>
<evidence type="ECO:0000256" key="6">
    <source>
        <dbReference type="SAM" id="Phobius"/>
    </source>
</evidence>
<dbReference type="EMBL" id="JBHMAF010000064">
    <property type="protein sequence ID" value="MFB9759196.1"/>
    <property type="molecule type" value="Genomic_DNA"/>
</dbReference>
<keyword evidence="2" id="KW-1003">Cell membrane</keyword>
<keyword evidence="5 6" id="KW-0472">Membrane</keyword>
<protein>
    <submittedName>
        <fullName evidence="7">YihY/virulence factor BrkB family protein</fullName>
    </submittedName>
</protein>
<evidence type="ECO:0000256" key="3">
    <source>
        <dbReference type="ARBA" id="ARBA00022692"/>
    </source>
</evidence>
<dbReference type="PANTHER" id="PTHR30213">
    <property type="entry name" value="INNER MEMBRANE PROTEIN YHJD"/>
    <property type="match status" value="1"/>
</dbReference>
<keyword evidence="4 6" id="KW-1133">Transmembrane helix</keyword>
<keyword evidence="8" id="KW-1185">Reference proteome</keyword>
<dbReference type="PIRSF" id="PIRSF035875">
    <property type="entry name" value="RNase_BN"/>
    <property type="match status" value="1"/>
</dbReference>
<dbReference type="Proteomes" id="UP001589609">
    <property type="component" value="Unassembled WGS sequence"/>
</dbReference>
<feature type="transmembrane region" description="Helical" evidence="6">
    <location>
        <begin position="96"/>
        <end position="115"/>
    </location>
</feature>
<sequence>MRCMFTAERRRMALSFFRDLYVRTKDDDVQGLASQLAYFFLLSLFPALVFLITLLGYLPIHTNNVLEFLEQYAPEEAMTIINENVHKIMEHENGGLLSFGLIGTLWAASNAINAVMRAFNRAYDTKETRSFIITRALSIVLTIGMIFVIMFALLLPVFGNIIGTALFETFSLPEGFWSIWHVVRLLVSLLVLFLAFAFVYKFAPNQRLRPREVITGALFATFGWVIVSYLFAFYVEHFGNYSNTYGGLGGIIILMLWFYLTAWVVLLGGEINALLNCYRTSGRDTRNKTC</sequence>
<evidence type="ECO:0000256" key="2">
    <source>
        <dbReference type="ARBA" id="ARBA00022475"/>
    </source>
</evidence>
<evidence type="ECO:0000256" key="4">
    <source>
        <dbReference type="ARBA" id="ARBA00022989"/>
    </source>
</evidence>
<evidence type="ECO:0000256" key="5">
    <source>
        <dbReference type="ARBA" id="ARBA00023136"/>
    </source>
</evidence>
<dbReference type="InterPro" id="IPR017039">
    <property type="entry name" value="Virul_fac_BrkB"/>
</dbReference>
<keyword evidence="3 6" id="KW-0812">Transmembrane</keyword>
<evidence type="ECO:0000313" key="7">
    <source>
        <dbReference type="EMBL" id="MFB9759196.1"/>
    </source>
</evidence>
<gene>
    <name evidence="7" type="ORF">ACFFMS_12160</name>
</gene>
<feature type="transmembrane region" description="Helical" evidence="6">
    <location>
        <begin position="212"/>
        <end position="235"/>
    </location>
</feature>
<proteinExistence type="predicted"/>